<dbReference type="RefSeq" id="WP_045076217.1">
    <property type="nucleotide sequence ID" value="NZ_CP011005.1"/>
</dbReference>
<keyword evidence="2" id="KW-0472">Membrane</keyword>
<dbReference type="Proteomes" id="UP000061839">
    <property type="component" value="Chromosome"/>
</dbReference>
<sequence>MANHNGGPARRPSAAVYRRRRLVVGVLAILVIAALVAVISMLVGHFSKPQAADSPNPTNSQPSAAPKDTTPSVASSARPSCDQSKVTVKATTDAASYSAGKNPVFTLTVSNSGEAPCEVNVGTSQMEFLVLSGEDRIFSSKDCQDKPSDLKKTIAPGGSEKAVFPWPRNRTVAGCSAVAAKPGVGANAQYTLTVKLGDKTSGKAVFKLLS</sequence>
<dbReference type="PATRIC" id="fig|1618207.4.peg.2912"/>
<dbReference type="EMBL" id="CP011005">
    <property type="protein sequence ID" value="AJT42375.1"/>
    <property type="molecule type" value="Genomic_DNA"/>
</dbReference>
<reference evidence="3 4" key="1">
    <citation type="journal article" date="2015" name="Genome Announc.">
        <title>Complete Genome Sequencing of Protease-Producing Novel Arthrobacter sp. Strain IHBB 11108 Using PacBio Single-Molecule Real-Time Sequencing Technology.</title>
        <authorList>
            <person name="Kiran S."/>
            <person name="Swarnkar M.K."/>
            <person name="Pal M."/>
            <person name="Thakur R."/>
            <person name="Tewari R."/>
            <person name="Singh A.K."/>
            <person name="Gulati A."/>
        </authorList>
    </citation>
    <scope>NUCLEOTIDE SEQUENCE [LARGE SCALE GENOMIC DNA]</scope>
    <source>
        <strain evidence="3 4">IHBB 11108</strain>
    </source>
</reference>
<feature type="region of interest" description="Disordered" evidence="1">
    <location>
        <begin position="49"/>
        <end position="85"/>
    </location>
</feature>
<dbReference type="AlphaFoldDB" id="A0A0D4C1T3"/>
<name>A0A0D4C1T3_9MICC</name>
<feature type="transmembrane region" description="Helical" evidence="2">
    <location>
        <begin position="21"/>
        <end position="46"/>
    </location>
</feature>
<keyword evidence="2" id="KW-0812">Transmembrane</keyword>
<dbReference type="OrthoDB" id="5189092at2"/>
<gene>
    <name evidence="3" type="ORF">UM93_14325</name>
</gene>
<evidence type="ECO:0000256" key="2">
    <source>
        <dbReference type="SAM" id="Phobius"/>
    </source>
</evidence>
<evidence type="ECO:0000256" key="1">
    <source>
        <dbReference type="SAM" id="MobiDB-lite"/>
    </source>
</evidence>
<dbReference type="HOGENOM" id="CLU_075791_3_0_11"/>
<evidence type="ECO:0000313" key="3">
    <source>
        <dbReference type="EMBL" id="AJT42375.1"/>
    </source>
</evidence>
<proteinExistence type="predicted"/>
<evidence type="ECO:0000313" key="4">
    <source>
        <dbReference type="Proteomes" id="UP000061839"/>
    </source>
</evidence>
<keyword evidence="2" id="KW-1133">Transmembrane helix</keyword>
<keyword evidence="4" id="KW-1185">Reference proteome</keyword>
<organism evidence="3 4">
    <name type="scientific">Psychromicrobium lacuslunae</name>
    <dbReference type="NCBI Taxonomy" id="1618207"/>
    <lineage>
        <taxon>Bacteria</taxon>
        <taxon>Bacillati</taxon>
        <taxon>Actinomycetota</taxon>
        <taxon>Actinomycetes</taxon>
        <taxon>Micrococcales</taxon>
        <taxon>Micrococcaceae</taxon>
        <taxon>Psychromicrobium</taxon>
    </lineage>
</organism>
<dbReference type="STRING" id="1618207.UM93_14325"/>
<accession>A0A0D4C1T3</accession>
<dbReference type="KEGG" id="ari:UM93_14325"/>
<feature type="compositionally biased region" description="Polar residues" evidence="1">
    <location>
        <begin position="53"/>
        <end position="85"/>
    </location>
</feature>
<protein>
    <submittedName>
        <fullName evidence="3">Membrane protein</fullName>
    </submittedName>
</protein>